<dbReference type="AlphaFoldDB" id="A0AAD9QJM2"/>
<dbReference type="Proteomes" id="UP001249851">
    <property type="component" value="Unassembled WGS sequence"/>
</dbReference>
<reference evidence="2" key="1">
    <citation type="journal article" date="2023" name="G3 (Bethesda)">
        <title>Whole genome assembly and annotation of the endangered Caribbean coral Acropora cervicornis.</title>
        <authorList>
            <person name="Selwyn J.D."/>
            <person name="Vollmer S.V."/>
        </authorList>
    </citation>
    <scope>NUCLEOTIDE SEQUENCE</scope>
    <source>
        <strain evidence="2">K2</strain>
    </source>
</reference>
<organism evidence="2 3">
    <name type="scientific">Acropora cervicornis</name>
    <name type="common">Staghorn coral</name>
    <dbReference type="NCBI Taxonomy" id="6130"/>
    <lineage>
        <taxon>Eukaryota</taxon>
        <taxon>Metazoa</taxon>
        <taxon>Cnidaria</taxon>
        <taxon>Anthozoa</taxon>
        <taxon>Hexacorallia</taxon>
        <taxon>Scleractinia</taxon>
        <taxon>Astrocoeniina</taxon>
        <taxon>Acroporidae</taxon>
        <taxon>Acropora</taxon>
    </lineage>
</organism>
<sequence length="348" mass="39721">MPSSYLTMKELSFLLFVYSFCFISVVNAIFSFEGIRFFEVFLKPYGITFHDDIFRKVSQNLEDCPTFTKAFQGCNAVFDSLTSSSMKNEISKLEFLSENFSSRSYGCFRNKLKSQDYQLSKDISDAMNHVCREKCWETLEQQINQCIQPPKWGIQDSDITYVRFVTEVFKSQCSQDDSMLFCFDKFINELQKSSSSSGGLKTFFDNLNCCIGSVLRIMKCYSIQPRSDSCGMIVKNSYSCCNITRPEACLQDRKIPCPSIPKPSLRSPATSTISSVTGKQIAGISLASVICLGVAIIVGNYFYHRWKKKAKVRFEDYGYSRLKMLEDEFYFDVEIDDGDDKSTGLVQI</sequence>
<keyword evidence="3" id="KW-1185">Reference proteome</keyword>
<feature type="transmembrane region" description="Helical" evidence="1">
    <location>
        <begin position="281"/>
        <end position="303"/>
    </location>
</feature>
<proteinExistence type="predicted"/>
<keyword evidence="1" id="KW-0812">Transmembrane</keyword>
<dbReference type="EMBL" id="JARQWQ010000030">
    <property type="protein sequence ID" value="KAK2562116.1"/>
    <property type="molecule type" value="Genomic_DNA"/>
</dbReference>
<accession>A0AAD9QJM2</accession>
<comment type="caution">
    <text evidence="2">The sequence shown here is derived from an EMBL/GenBank/DDBJ whole genome shotgun (WGS) entry which is preliminary data.</text>
</comment>
<evidence type="ECO:0000313" key="2">
    <source>
        <dbReference type="EMBL" id="KAK2562116.1"/>
    </source>
</evidence>
<keyword evidence="1" id="KW-1133">Transmembrane helix</keyword>
<gene>
    <name evidence="2" type="ORF">P5673_014872</name>
</gene>
<protein>
    <submittedName>
        <fullName evidence="2">Uncharacterized protein</fullName>
    </submittedName>
</protein>
<name>A0AAD9QJM2_ACRCE</name>
<keyword evidence="1" id="KW-0472">Membrane</keyword>
<evidence type="ECO:0000313" key="3">
    <source>
        <dbReference type="Proteomes" id="UP001249851"/>
    </source>
</evidence>
<evidence type="ECO:0000256" key="1">
    <source>
        <dbReference type="SAM" id="Phobius"/>
    </source>
</evidence>
<reference evidence="2" key="2">
    <citation type="journal article" date="2023" name="Science">
        <title>Genomic signatures of disease resistance in endangered staghorn corals.</title>
        <authorList>
            <person name="Vollmer S.V."/>
            <person name="Selwyn J.D."/>
            <person name="Despard B.A."/>
            <person name="Roesel C.L."/>
        </authorList>
    </citation>
    <scope>NUCLEOTIDE SEQUENCE</scope>
    <source>
        <strain evidence="2">K2</strain>
    </source>
</reference>